<evidence type="ECO:0000313" key="2">
    <source>
        <dbReference type="Proteomes" id="UP000265703"/>
    </source>
</evidence>
<evidence type="ECO:0000313" key="1">
    <source>
        <dbReference type="EMBL" id="RIA82208.1"/>
    </source>
</evidence>
<dbReference type="EMBL" id="QKYT01000691">
    <property type="protein sequence ID" value="RIA82208.1"/>
    <property type="molecule type" value="Genomic_DNA"/>
</dbReference>
<keyword evidence="2" id="KW-1185">Reference proteome</keyword>
<accession>A0A397S8B4</accession>
<gene>
    <name evidence="1" type="ORF">C1645_835728</name>
</gene>
<dbReference type="Proteomes" id="UP000265703">
    <property type="component" value="Unassembled WGS sequence"/>
</dbReference>
<dbReference type="OrthoDB" id="2488777at2759"/>
<sequence>MVNVEEEGENELTSTKDSSARTYNIKNIIEKLLTYQEMERRNNEIYNDKYPRCRLETETWTHIWQCDKNELKIQDLIMEEIDLQIEKLKKENFIVNKNK</sequence>
<reference evidence="1 2" key="1">
    <citation type="submission" date="2018-06" db="EMBL/GenBank/DDBJ databases">
        <title>Comparative genomics reveals the genomic features of Rhizophagus irregularis, R. cerebriforme, R. diaphanum and Gigaspora rosea, and their symbiotic lifestyle signature.</title>
        <authorList>
            <person name="Morin E."/>
            <person name="San Clemente H."/>
            <person name="Chen E.C.H."/>
            <person name="De La Providencia I."/>
            <person name="Hainaut M."/>
            <person name="Kuo A."/>
            <person name="Kohler A."/>
            <person name="Murat C."/>
            <person name="Tang N."/>
            <person name="Roy S."/>
            <person name="Loubradou J."/>
            <person name="Henrissat B."/>
            <person name="Grigoriev I.V."/>
            <person name="Corradi N."/>
            <person name="Roux C."/>
            <person name="Martin F.M."/>
        </authorList>
    </citation>
    <scope>NUCLEOTIDE SEQUENCE [LARGE SCALE GENOMIC DNA]</scope>
    <source>
        <strain evidence="1 2">DAOM 227022</strain>
    </source>
</reference>
<name>A0A397S8B4_9GLOM</name>
<protein>
    <submittedName>
        <fullName evidence="1">Uncharacterized protein</fullName>
    </submittedName>
</protein>
<proteinExistence type="predicted"/>
<organism evidence="1 2">
    <name type="scientific">Glomus cerebriforme</name>
    <dbReference type="NCBI Taxonomy" id="658196"/>
    <lineage>
        <taxon>Eukaryota</taxon>
        <taxon>Fungi</taxon>
        <taxon>Fungi incertae sedis</taxon>
        <taxon>Mucoromycota</taxon>
        <taxon>Glomeromycotina</taxon>
        <taxon>Glomeromycetes</taxon>
        <taxon>Glomerales</taxon>
        <taxon>Glomeraceae</taxon>
        <taxon>Glomus</taxon>
    </lineage>
</organism>
<dbReference type="AlphaFoldDB" id="A0A397S8B4"/>
<comment type="caution">
    <text evidence="1">The sequence shown here is derived from an EMBL/GenBank/DDBJ whole genome shotgun (WGS) entry which is preliminary data.</text>
</comment>